<dbReference type="AlphaFoldDB" id="A0A7X0LLN1"/>
<gene>
    <name evidence="2" type="ORF">HNQ40_002998</name>
</gene>
<dbReference type="Gene3D" id="1.25.40.10">
    <property type="entry name" value="Tetratricopeptide repeat domain"/>
    <property type="match status" value="1"/>
</dbReference>
<protein>
    <recommendedName>
        <fullName evidence="4">Tetratricopeptide repeat-containing protein</fullName>
    </recommendedName>
</protein>
<evidence type="ECO:0000313" key="2">
    <source>
        <dbReference type="EMBL" id="MBB6431192.1"/>
    </source>
</evidence>
<feature type="chain" id="PRO_5030954341" description="Tetratricopeptide repeat-containing protein" evidence="1">
    <location>
        <begin position="24"/>
        <end position="379"/>
    </location>
</feature>
<evidence type="ECO:0008006" key="4">
    <source>
        <dbReference type="Google" id="ProtNLM"/>
    </source>
</evidence>
<name>A0A7X0LLN1_9BACT</name>
<dbReference type="EMBL" id="JACHGY010000001">
    <property type="protein sequence ID" value="MBB6431192.1"/>
    <property type="molecule type" value="Genomic_DNA"/>
</dbReference>
<sequence>MRYQVLCSALLWCVGLGVTSALAEDLPEPEVLAQWGAVEWAEAAERVAPIIEDEFDREDVLTNILFALCQVPGQEERVEALADASVQRIQALGGDPLDADYQYPSSVYAYARIGKLDKARQTHALIQDPSESTWGLLQLAWGTAERQEIEATAELFEQIEAGMADLDEFTRGWYEAEVPMLMWLVGQQEAAMAKAEAIVPEDASADALLYLGDLAMDFGDEALAEKCLNQAQAIMKRLPDRGLWQVASAASLKARLGAPDEAAIMMLRLNEPYEIVQVGGEVARAYQAAGNAQGAEQMLTRLQRVVESVRPEPGFMEAGDIAYLWSDWAVAAHDCGRVDMVAEAWAQSDSSLTQGMIATGIAIEIAWVQWIEQHKDQVE</sequence>
<reference evidence="2 3" key="1">
    <citation type="submission" date="2020-08" db="EMBL/GenBank/DDBJ databases">
        <title>Genomic Encyclopedia of Type Strains, Phase IV (KMG-IV): sequencing the most valuable type-strain genomes for metagenomic binning, comparative biology and taxonomic classification.</title>
        <authorList>
            <person name="Goeker M."/>
        </authorList>
    </citation>
    <scope>NUCLEOTIDE SEQUENCE [LARGE SCALE GENOMIC DNA]</scope>
    <source>
        <strain evidence="2 3">DSM 103725</strain>
    </source>
</reference>
<dbReference type="Proteomes" id="UP000541810">
    <property type="component" value="Unassembled WGS sequence"/>
</dbReference>
<evidence type="ECO:0000313" key="3">
    <source>
        <dbReference type="Proteomes" id="UP000541810"/>
    </source>
</evidence>
<keyword evidence="3" id="KW-1185">Reference proteome</keyword>
<proteinExistence type="predicted"/>
<accession>A0A7X0LLN1</accession>
<dbReference type="InterPro" id="IPR011990">
    <property type="entry name" value="TPR-like_helical_dom_sf"/>
</dbReference>
<keyword evidence="1" id="KW-0732">Signal</keyword>
<comment type="caution">
    <text evidence="2">The sequence shown here is derived from an EMBL/GenBank/DDBJ whole genome shotgun (WGS) entry which is preliminary data.</text>
</comment>
<organism evidence="2 3">
    <name type="scientific">Algisphaera agarilytica</name>
    <dbReference type="NCBI Taxonomy" id="1385975"/>
    <lineage>
        <taxon>Bacteria</taxon>
        <taxon>Pseudomonadati</taxon>
        <taxon>Planctomycetota</taxon>
        <taxon>Phycisphaerae</taxon>
        <taxon>Phycisphaerales</taxon>
        <taxon>Phycisphaeraceae</taxon>
        <taxon>Algisphaera</taxon>
    </lineage>
</organism>
<feature type="signal peptide" evidence="1">
    <location>
        <begin position="1"/>
        <end position="23"/>
    </location>
</feature>
<dbReference type="RefSeq" id="WP_184678679.1">
    <property type="nucleotide sequence ID" value="NZ_JACHGY010000001.1"/>
</dbReference>
<evidence type="ECO:0000256" key="1">
    <source>
        <dbReference type="SAM" id="SignalP"/>
    </source>
</evidence>